<feature type="domain" description="FecR N-terminal" evidence="1">
    <location>
        <begin position="22"/>
        <end position="64"/>
    </location>
</feature>
<accession>A0A2D2D6I6</accession>
<keyword evidence="3" id="KW-1185">Reference proteome</keyword>
<dbReference type="RefSeq" id="WP_099831939.1">
    <property type="nucleotide sequence ID" value="NZ_CP023738.1"/>
</dbReference>
<evidence type="ECO:0000313" key="2">
    <source>
        <dbReference type="EMBL" id="ATQ70631.1"/>
    </source>
</evidence>
<sequence length="84" mass="9282">MGDSADRSDGDGFEDDLDPISREAVDWFMIRHADGAAGADDATFRRWLESDPRRRAAYADVERLWSGAADLPSSRAPVARRAQS</sequence>
<evidence type="ECO:0000259" key="1">
    <source>
        <dbReference type="Pfam" id="PF16220"/>
    </source>
</evidence>
<dbReference type="Pfam" id="PF16220">
    <property type="entry name" value="DUF4880"/>
    <property type="match status" value="1"/>
</dbReference>
<dbReference type="AlphaFoldDB" id="A0A2D2D6I6"/>
<organism evidence="2 3">
    <name type="scientific">Methylosinus trichosporium (strain ATCC 35070 / NCIMB 11131 / UNIQEM 75 / OB3b)</name>
    <dbReference type="NCBI Taxonomy" id="595536"/>
    <lineage>
        <taxon>Bacteria</taxon>
        <taxon>Pseudomonadati</taxon>
        <taxon>Pseudomonadota</taxon>
        <taxon>Alphaproteobacteria</taxon>
        <taxon>Hyphomicrobiales</taxon>
        <taxon>Methylocystaceae</taxon>
        <taxon>Methylosinus</taxon>
    </lineage>
</organism>
<gene>
    <name evidence="2" type="ORF">CQW49_21830</name>
</gene>
<dbReference type="STRING" id="595536.GCA_000178815_00146"/>
<protein>
    <recommendedName>
        <fullName evidence="1">FecR N-terminal domain-containing protein</fullName>
    </recommendedName>
</protein>
<keyword evidence="2" id="KW-0614">Plasmid</keyword>
<dbReference type="KEGG" id="mtw:CQW49_21830"/>
<dbReference type="EMBL" id="CP023738">
    <property type="protein sequence ID" value="ATQ70631.1"/>
    <property type="molecule type" value="Genomic_DNA"/>
</dbReference>
<dbReference type="InterPro" id="IPR032623">
    <property type="entry name" value="FecR_N"/>
</dbReference>
<evidence type="ECO:0000313" key="3">
    <source>
        <dbReference type="Proteomes" id="UP000230709"/>
    </source>
</evidence>
<dbReference type="Proteomes" id="UP000230709">
    <property type="component" value="Plasmid pOB3b1"/>
</dbReference>
<name>A0A2D2D6I6_METT3</name>
<geneLocation type="plasmid" evidence="3">
    <name>pob3b1</name>
</geneLocation>
<reference evidence="3" key="1">
    <citation type="submission" date="2017-10" db="EMBL/GenBank/DDBJ databases">
        <title>Completed PacBio SMRT sequence of Methylosinus trichosporium OB3b reveals presence of a third large plasmid.</title>
        <authorList>
            <person name="Charles T.C."/>
            <person name="Lynch M.D.J."/>
            <person name="Heil J.R."/>
            <person name="Cheng J."/>
        </authorList>
    </citation>
    <scope>NUCLEOTIDE SEQUENCE [LARGE SCALE GENOMIC DNA]</scope>
    <source>
        <strain evidence="3">OB3b</strain>
        <plasmid evidence="3">pob3b1</plasmid>
    </source>
</reference>
<proteinExistence type="predicted"/>